<accession>A0A0R0C4Q9</accession>
<keyword evidence="2" id="KW-1185">Reference proteome</keyword>
<proteinExistence type="predicted"/>
<evidence type="ECO:0000313" key="2">
    <source>
        <dbReference type="Proteomes" id="UP000051254"/>
    </source>
</evidence>
<dbReference type="Proteomes" id="UP000051254">
    <property type="component" value="Unassembled WGS sequence"/>
</dbReference>
<dbReference type="EMBL" id="LDJH01000002">
    <property type="protein sequence ID" value="KRG60788.1"/>
    <property type="molecule type" value="Genomic_DNA"/>
</dbReference>
<name>A0A0R0C4Q9_9GAMM</name>
<evidence type="ECO:0000313" key="1">
    <source>
        <dbReference type="EMBL" id="KRG60788.1"/>
    </source>
</evidence>
<protein>
    <submittedName>
        <fullName evidence="1">Uncharacterized protein</fullName>
    </submittedName>
</protein>
<reference evidence="1 2" key="1">
    <citation type="submission" date="2015-05" db="EMBL/GenBank/DDBJ databases">
        <title>Genome sequencing and analysis of members of genus Stenotrophomonas.</title>
        <authorList>
            <person name="Patil P.P."/>
            <person name="Midha S."/>
            <person name="Patil P.B."/>
        </authorList>
    </citation>
    <scope>NUCLEOTIDE SEQUENCE [LARGE SCALE GENOMIC DNA]</scope>
    <source>
        <strain evidence="1 2">DSM 17805</strain>
    </source>
</reference>
<gene>
    <name evidence="1" type="ORF">ABB25_00905</name>
</gene>
<comment type="caution">
    <text evidence="1">The sequence shown here is derived from an EMBL/GenBank/DDBJ whole genome shotgun (WGS) entry which is preliminary data.</text>
</comment>
<dbReference type="STRING" id="266128.ABB25_00905"/>
<sequence>MMSKHTPGPWFHDGNGNVWRRDPKDLYQNGGTVAGDKSLATIHKGWHHDGAEGYPVEANARLIAAAPELLETLEGFVACWDTCASPVEFAEKARAAIAKARGEA</sequence>
<dbReference type="AlphaFoldDB" id="A0A0R0C4Q9"/>
<organism evidence="1 2">
    <name type="scientific">Stenotrophomonas koreensis</name>
    <dbReference type="NCBI Taxonomy" id="266128"/>
    <lineage>
        <taxon>Bacteria</taxon>
        <taxon>Pseudomonadati</taxon>
        <taxon>Pseudomonadota</taxon>
        <taxon>Gammaproteobacteria</taxon>
        <taxon>Lysobacterales</taxon>
        <taxon>Lysobacteraceae</taxon>
        <taxon>Stenotrophomonas</taxon>
    </lineage>
</organism>
<dbReference type="PATRIC" id="fig|266128.3.peg.1246"/>